<evidence type="ECO:0000313" key="3">
    <source>
        <dbReference type="Proteomes" id="UP001202550"/>
    </source>
</evidence>
<feature type="signal peptide" evidence="1">
    <location>
        <begin position="1"/>
        <end position="24"/>
    </location>
</feature>
<dbReference type="EMBL" id="JALZWP010000022">
    <property type="protein sequence ID" value="MCL1630066.1"/>
    <property type="molecule type" value="Genomic_DNA"/>
</dbReference>
<dbReference type="Proteomes" id="UP001202550">
    <property type="component" value="Unassembled WGS sequence"/>
</dbReference>
<protein>
    <recommendedName>
        <fullName evidence="4">Peptidoglycan binding-like domain-containing protein</fullName>
    </recommendedName>
</protein>
<proteinExistence type="predicted"/>
<keyword evidence="1" id="KW-0732">Signal</keyword>
<evidence type="ECO:0000256" key="1">
    <source>
        <dbReference type="SAM" id="SignalP"/>
    </source>
</evidence>
<accession>A0ABT0M5D3</accession>
<keyword evidence="3" id="KW-1185">Reference proteome</keyword>
<reference evidence="2 3" key="1">
    <citation type="submission" date="2022-05" db="EMBL/GenBank/DDBJ databases">
        <title>Seasonal and diel survey of microbial diversity of the Tyrrhenian coast.</title>
        <authorList>
            <person name="Gattoni G."/>
            <person name="Corral P."/>
        </authorList>
    </citation>
    <scope>NUCLEOTIDE SEQUENCE [LARGE SCALE GENOMIC DNA]</scope>
    <source>
        <strain evidence="2 3">V10</strain>
    </source>
</reference>
<evidence type="ECO:0008006" key="4">
    <source>
        <dbReference type="Google" id="ProtNLM"/>
    </source>
</evidence>
<gene>
    <name evidence="2" type="ORF">M3N55_15125</name>
</gene>
<name>A0ABT0M5D3_9RHOB</name>
<dbReference type="RefSeq" id="WP_249060668.1">
    <property type="nucleotide sequence ID" value="NZ_JALZWP010000022.1"/>
</dbReference>
<evidence type="ECO:0000313" key="2">
    <source>
        <dbReference type="EMBL" id="MCL1630066.1"/>
    </source>
</evidence>
<organism evidence="2 3">
    <name type="scientific">Roseinatronobacter domitianus</name>
    <dbReference type="NCBI Taxonomy" id="2940293"/>
    <lineage>
        <taxon>Bacteria</taxon>
        <taxon>Pseudomonadati</taxon>
        <taxon>Pseudomonadota</taxon>
        <taxon>Alphaproteobacteria</taxon>
        <taxon>Rhodobacterales</taxon>
        <taxon>Paracoccaceae</taxon>
        <taxon>Roseinatronobacter</taxon>
    </lineage>
</organism>
<comment type="caution">
    <text evidence="2">The sequence shown here is derived from an EMBL/GenBank/DDBJ whole genome shotgun (WGS) entry which is preliminary data.</text>
</comment>
<feature type="chain" id="PRO_5047135477" description="Peptidoglycan binding-like domain-containing protein" evidence="1">
    <location>
        <begin position="25"/>
        <end position="144"/>
    </location>
</feature>
<sequence>MKKLISSCSLATAILLTLMTPGFSHDRTVLSLDHVVYLSERIDRHDKDLVRSIQRSLRAHGLYHGAIDGLAGPKTVRGLNNAKKLLSPWIVPVIRMDLDGIWRPGQQPYKRVYRIPSGSYPHIGYPIQSPSAPWQLPYPGISYN</sequence>